<feature type="domain" description="SIS" evidence="1">
    <location>
        <begin position="34"/>
        <end position="212"/>
    </location>
</feature>
<protein>
    <submittedName>
        <fullName evidence="2">SIS domain-containing protein</fullName>
    </submittedName>
</protein>
<dbReference type="PROSITE" id="PS51464">
    <property type="entry name" value="SIS"/>
    <property type="match status" value="1"/>
</dbReference>
<evidence type="ECO:0000313" key="3">
    <source>
        <dbReference type="Proteomes" id="UP001156140"/>
    </source>
</evidence>
<dbReference type="EMBL" id="JALAZD010000001">
    <property type="protein sequence ID" value="MCI0125693.1"/>
    <property type="molecule type" value="Genomic_DNA"/>
</dbReference>
<reference evidence="2" key="1">
    <citation type="submission" date="2022-03" db="EMBL/GenBank/DDBJ databases">
        <title>The complete genome sequence of a Methyloterrigena soli.</title>
        <authorList>
            <person name="Zi Z."/>
        </authorList>
    </citation>
    <scope>NUCLEOTIDE SEQUENCE</scope>
    <source>
        <strain evidence="2">M48</strain>
    </source>
</reference>
<dbReference type="Gene3D" id="3.40.50.10490">
    <property type="entry name" value="Glucose-6-phosphate isomerase like protein, domain 1"/>
    <property type="match status" value="1"/>
</dbReference>
<dbReference type="Pfam" id="PF13580">
    <property type="entry name" value="SIS_2"/>
    <property type="match status" value="1"/>
</dbReference>
<proteinExistence type="predicted"/>
<dbReference type="PANTHER" id="PTHR30390:SF7">
    <property type="entry name" value="PHOSPHOHEPTOSE ISOMERASE"/>
    <property type="match status" value="1"/>
</dbReference>
<dbReference type="AlphaFoldDB" id="A0AA41QJL0"/>
<gene>
    <name evidence="2" type="ORF">ML536_02520</name>
</gene>
<dbReference type="NCBIfam" id="NF002805">
    <property type="entry name" value="PRK02947.1"/>
    <property type="match status" value="1"/>
</dbReference>
<dbReference type="InterPro" id="IPR035472">
    <property type="entry name" value="RpiR-like_SIS"/>
</dbReference>
<dbReference type="InterPro" id="IPR050099">
    <property type="entry name" value="SIS_GmhA/DiaA_subfam"/>
</dbReference>
<dbReference type="SUPFAM" id="SSF53697">
    <property type="entry name" value="SIS domain"/>
    <property type="match status" value="1"/>
</dbReference>
<dbReference type="CDD" id="cd05013">
    <property type="entry name" value="SIS_RpiR"/>
    <property type="match status" value="1"/>
</dbReference>
<dbReference type="Proteomes" id="UP001156140">
    <property type="component" value="Unassembled WGS sequence"/>
</dbReference>
<evidence type="ECO:0000259" key="1">
    <source>
        <dbReference type="PROSITE" id="PS51464"/>
    </source>
</evidence>
<evidence type="ECO:0000313" key="2">
    <source>
        <dbReference type="EMBL" id="MCI0125693.1"/>
    </source>
</evidence>
<dbReference type="PANTHER" id="PTHR30390">
    <property type="entry name" value="SEDOHEPTULOSE 7-PHOSPHATE ISOMERASE / DNAA INITIATOR-ASSOCIATING FACTOR FOR REPLICATION INITIATION"/>
    <property type="match status" value="1"/>
</dbReference>
<name>A0AA41QJL0_9HYPH</name>
<dbReference type="InterPro" id="IPR001347">
    <property type="entry name" value="SIS_dom"/>
</dbReference>
<organism evidence="2 3">
    <name type="scientific">Paradevosia shaoguanensis</name>
    <dbReference type="NCBI Taxonomy" id="1335043"/>
    <lineage>
        <taxon>Bacteria</taxon>
        <taxon>Pseudomonadati</taxon>
        <taxon>Pseudomonadota</taxon>
        <taxon>Alphaproteobacteria</taxon>
        <taxon>Hyphomicrobiales</taxon>
        <taxon>Devosiaceae</taxon>
        <taxon>Paradevosia</taxon>
    </lineage>
</organism>
<dbReference type="InterPro" id="IPR046348">
    <property type="entry name" value="SIS_dom_sf"/>
</dbReference>
<keyword evidence="3" id="KW-1185">Reference proteome</keyword>
<accession>A0AA41QJL0</accession>
<dbReference type="GO" id="GO:1901135">
    <property type="term" value="P:carbohydrate derivative metabolic process"/>
    <property type="evidence" value="ECO:0007669"/>
    <property type="project" value="InterPro"/>
</dbReference>
<comment type="caution">
    <text evidence="2">The sequence shown here is derived from an EMBL/GenBank/DDBJ whole genome shotgun (WGS) entry which is preliminary data.</text>
</comment>
<sequence length="246" mass="26624">MSQIRESFRDRIVEILDRIVADQQGSLNAAREAVVAALEANRLVYVAGSGHSHILAEEVYYRAGGIAAAQAVLDPNLMLHTGARRSTLLERVEGYAEVILSDYPIGEGDVIFIASNSGRNAYPIELALIGKERGATTIAITSLEHSRRTTSRHTTGKRLFEVADIVIDNFGVYGDAAVAIPGRPERMAPTSTISGVFILNAIMAEAVAELAERGIMVDVYKSANMQGQEAAAEAMIKRWQSRIKGL</sequence>
<dbReference type="RefSeq" id="WP_281734848.1">
    <property type="nucleotide sequence ID" value="NZ_JAKETQ010000001.1"/>
</dbReference>
<dbReference type="GO" id="GO:0097367">
    <property type="term" value="F:carbohydrate derivative binding"/>
    <property type="evidence" value="ECO:0007669"/>
    <property type="project" value="InterPro"/>
</dbReference>